<evidence type="ECO:0000256" key="6">
    <source>
        <dbReference type="ARBA" id="ARBA00022989"/>
    </source>
</evidence>
<dbReference type="AlphaFoldDB" id="A0A7Z2ZKZ4"/>
<evidence type="ECO:0000256" key="4">
    <source>
        <dbReference type="ARBA" id="ARBA00022475"/>
    </source>
</evidence>
<evidence type="ECO:0000313" key="10">
    <source>
        <dbReference type="EMBL" id="QJD83528.1"/>
    </source>
</evidence>
<keyword evidence="6 8" id="KW-1133">Transmembrane helix</keyword>
<dbReference type="RefSeq" id="WP_169279818.1">
    <property type="nucleotide sequence ID" value="NZ_CP051680.1"/>
</dbReference>
<dbReference type="GO" id="GO:0140359">
    <property type="term" value="F:ABC-type transporter activity"/>
    <property type="evidence" value="ECO:0007669"/>
    <property type="project" value="InterPro"/>
</dbReference>
<dbReference type="Gene3D" id="3.40.1710.10">
    <property type="entry name" value="abc type-2 transporter like domain"/>
    <property type="match status" value="1"/>
</dbReference>
<evidence type="ECO:0000256" key="3">
    <source>
        <dbReference type="ARBA" id="ARBA00022448"/>
    </source>
</evidence>
<evidence type="ECO:0000313" key="11">
    <source>
        <dbReference type="Proteomes" id="UP000502248"/>
    </source>
</evidence>
<dbReference type="InterPro" id="IPR047817">
    <property type="entry name" value="ABC2_TM_bact-type"/>
</dbReference>
<evidence type="ECO:0000256" key="1">
    <source>
        <dbReference type="ARBA" id="ARBA00004651"/>
    </source>
</evidence>
<keyword evidence="11" id="KW-1185">Reference proteome</keyword>
<evidence type="ECO:0000256" key="2">
    <source>
        <dbReference type="ARBA" id="ARBA00007783"/>
    </source>
</evidence>
<feature type="transmembrane region" description="Helical" evidence="8">
    <location>
        <begin position="274"/>
        <end position="296"/>
    </location>
</feature>
<proteinExistence type="inferred from homology"/>
<dbReference type="PROSITE" id="PS51012">
    <property type="entry name" value="ABC_TM2"/>
    <property type="match status" value="1"/>
</dbReference>
<comment type="subcellular location">
    <subcellularLocation>
        <location evidence="1">Cell membrane</location>
        <topology evidence="1">Multi-pass membrane protein</topology>
    </subcellularLocation>
</comment>
<dbReference type="KEGG" id="cheb:HH215_10265"/>
<keyword evidence="4" id="KW-1003">Cell membrane</keyword>
<dbReference type="PANTHER" id="PTHR30294">
    <property type="entry name" value="MEMBRANE COMPONENT OF ABC TRANSPORTER YHHJ-RELATED"/>
    <property type="match status" value="1"/>
</dbReference>
<gene>
    <name evidence="10" type="ORF">HH215_10265</name>
</gene>
<feature type="transmembrane region" description="Helical" evidence="8">
    <location>
        <begin position="358"/>
        <end position="380"/>
    </location>
</feature>
<feature type="transmembrane region" description="Helical" evidence="8">
    <location>
        <begin position="191"/>
        <end position="215"/>
    </location>
</feature>
<sequence>MSSLIIANLNIRRTLGTRKGFLVLALLPILIISLIVGLFGNSSDDKVKVAVLNEDQAWLSDYVLVSIRSVDTYEVVLQDGKQGILEQLKQGVYDGKWGALVYIPSGFTDKLLRGEQTAVNLFRKNEQLWNSSLGITLTDATERLARNVQLAADSDPAPGQLDNVVRQLLEQQDKVKLAVTSEQLVPPNNNAYVLVIGLMLMFVMILVNQSIHGILEDRGNRTMARIFSAPVRAWEIALGNFLGCLLLGTLQLVLILAVTRYVLGFDFGVSFGKLLVIMEFFLLAAVGISSAAAAIVKNAAHLSSINNLVVIPTCMLGGCFWPVTMMPDFMQKLSHFMPQRWAIVALEQASSGASLQEIGLQLGILILFAAVLLAFGSYVLRPAES</sequence>
<reference evidence="10 11" key="1">
    <citation type="submission" date="2020-04" db="EMBL/GenBank/DDBJ databases">
        <title>Genome sequencing of novel species.</title>
        <authorList>
            <person name="Heo J."/>
            <person name="Kim S.-J."/>
            <person name="Kim J.-S."/>
            <person name="Hong S.-B."/>
            <person name="Kwon S.-W."/>
        </authorList>
    </citation>
    <scope>NUCLEOTIDE SEQUENCE [LARGE SCALE GENOMIC DNA]</scope>
    <source>
        <strain evidence="10 11">MFER-1</strain>
    </source>
</reference>
<evidence type="ECO:0000256" key="8">
    <source>
        <dbReference type="SAM" id="Phobius"/>
    </source>
</evidence>
<dbReference type="Pfam" id="PF12698">
    <property type="entry name" value="ABC2_membrane_3"/>
    <property type="match status" value="1"/>
</dbReference>
<feature type="transmembrane region" description="Helical" evidence="8">
    <location>
        <begin position="236"/>
        <end position="262"/>
    </location>
</feature>
<dbReference type="PANTHER" id="PTHR30294:SF45">
    <property type="entry name" value="LINEARMYCIN RESISTANCE PERMEASE PROTEIN LNRN"/>
    <property type="match status" value="1"/>
</dbReference>
<evidence type="ECO:0000256" key="7">
    <source>
        <dbReference type="ARBA" id="ARBA00023136"/>
    </source>
</evidence>
<feature type="transmembrane region" description="Helical" evidence="8">
    <location>
        <begin position="21"/>
        <end position="40"/>
    </location>
</feature>
<dbReference type="GO" id="GO:0005886">
    <property type="term" value="C:plasma membrane"/>
    <property type="evidence" value="ECO:0007669"/>
    <property type="project" value="UniProtKB-SubCell"/>
</dbReference>
<evidence type="ECO:0000256" key="5">
    <source>
        <dbReference type="ARBA" id="ARBA00022692"/>
    </source>
</evidence>
<comment type="similarity">
    <text evidence="2">Belongs to the ABC-2 integral membrane protein family.</text>
</comment>
<dbReference type="EMBL" id="CP051680">
    <property type="protein sequence ID" value="QJD83528.1"/>
    <property type="molecule type" value="Genomic_DNA"/>
</dbReference>
<dbReference type="InterPro" id="IPR013525">
    <property type="entry name" value="ABC2_TM"/>
</dbReference>
<keyword evidence="5 8" id="KW-0812">Transmembrane</keyword>
<keyword evidence="7 8" id="KW-0472">Membrane</keyword>
<dbReference type="Proteomes" id="UP000502248">
    <property type="component" value="Chromosome"/>
</dbReference>
<accession>A0A7Z2ZKZ4</accession>
<keyword evidence="3" id="KW-0813">Transport</keyword>
<organism evidence="10 11">
    <name type="scientific">Cohnella herbarum</name>
    <dbReference type="NCBI Taxonomy" id="2728023"/>
    <lineage>
        <taxon>Bacteria</taxon>
        <taxon>Bacillati</taxon>
        <taxon>Bacillota</taxon>
        <taxon>Bacilli</taxon>
        <taxon>Bacillales</taxon>
        <taxon>Paenibacillaceae</taxon>
        <taxon>Cohnella</taxon>
    </lineage>
</organism>
<name>A0A7Z2ZKZ4_9BACL</name>
<protein>
    <submittedName>
        <fullName evidence="10">ABC transporter permease</fullName>
    </submittedName>
</protein>
<feature type="domain" description="ABC transmembrane type-2" evidence="9">
    <location>
        <begin position="158"/>
        <end position="383"/>
    </location>
</feature>
<evidence type="ECO:0000259" key="9">
    <source>
        <dbReference type="PROSITE" id="PS51012"/>
    </source>
</evidence>
<dbReference type="InterPro" id="IPR051449">
    <property type="entry name" value="ABC-2_transporter_component"/>
</dbReference>
<feature type="transmembrane region" description="Helical" evidence="8">
    <location>
        <begin position="308"/>
        <end position="327"/>
    </location>
</feature>